<dbReference type="InterPro" id="IPR036188">
    <property type="entry name" value="FAD/NAD-bd_sf"/>
</dbReference>
<evidence type="ECO:0000313" key="3">
    <source>
        <dbReference type="Proteomes" id="UP001058098"/>
    </source>
</evidence>
<sequence>MGSTSDTLAVMTPSGKVIGMEGLHVIDASIMPTIPCANTKVRNPGSSPETLHT</sequence>
<evidence type="ECO:0000259" key="1">
    <source>
        <dbReference type="Pfam" id="PF05199"/>
    </source>
</evidence>
<dbReference type="Pfam" id="PF05199">
    <property type="entry name" value="GMC_oxred_C"/>
    <property type="match status" value="1"/>
</dbReference>
<protein>
    <recommendedName>
        <fullName evidence="1">Glucose-methanol-choline oxidoreductase C-terminal domain-containing protein</fullName>
    </recommendedName>
</protein>
<evidence type="ECO:0000313" key="2">
    <source>
        <dbReference type="EMBL" id="UVC17966.1"/>
    </source>
</evidence>
<accession>A0ABY5R546</accession>
<feature type="domain" description="Glucose-methanol-choline oxidoreductase C-terminal" evidence="1">
    <location>
        <begin position="1"/>
        <end position="40"/>
    </location>
</feature>
<keyword evidence="3" id="KW-1185">Reference proteome</keyword>
<gene>
    <name evidence="2" type="ORF">IHQ72_13260</name>
</gene>
<dbReference type="Gene3D" id="3.50.50.60">
    <property type="entry name" value="FAD/NAD(P)-binding domain"/>
    <property type="match status" value="1"/>
</dbReference>
<proteinExistence type="predicted"/>
<dbReference type="InterPro" id="IPR007867">
    <property type="entry name" value="GMC_OxRtase_C"/>
</dbReference>
<dbReference type="RefSeq" id="WP_309508852.1">
    <property type="nucleotide sequence ID" value="NZ_CP062229.1"/>
</dbReference>
<dbReference type="Proteomes" id="UP001058098">
    <property type="component" value="Chromosome"/>
</dbReference>
<dbReference type="EMBL" id="CP062229">
    <property type="protein sequence ID" value="UVC17966.1"/>
    <property type="molecule type" value="Genomic_DNA"/>
</dbReference>
<name>A0ABY5R546_9HYPH</name>
<dbReference type="SUPFAM" id="SSF51905">
    <property type="entry name" value="FAD/NAD(P)-binding domain"/>
    <property type="match status" value="1"/>
</dbReference>
<organism evidence="2 3">
    <name type="scientific">Mesorhizobium onobrychidis</name>
    <dbReference type="NCBI Taxonomy" id="2775404"/>
    <lineage>
        <taxon>Bacteria</taxon>
        <taxon>Pseudomonadati</taxon>
        <taxon>Pseudomonadota</taxon>
        <taxon>Alphaproteobacteria</taxon>
        <taxon>Hyphomicrobiales</taxon>
        <taxon>Phyllobacteriaceae</taxon>
        <taxon>Mesorhizobium</taxon>
    </lineage>
</organism>
<reference evidence="2" key="1">
    <citation type="submission" date="2020-09" db="EMBL/GenBank/DDBJ databases">
        <title>Rhizobia associated with sainfoin plants.</title>
        <authorList>
            <person name="Asharfi S."/>
            <person name="Kuzmanovic N."/>
            <person name="Bunk B."/>
            <person name="Sproeer C."/>
            <person name="Becker M."/>
            <person name="Thuenen T."/>
        </authorList>
    </citation>
    <scope>NUCLEOTIDE SEQUENCE</scope>
    <source>
        <strain evidence="2">OM4</strain>
    </source>
</reference>